<proteinExistence type="predicted"/>
<evidence type="ECO:0000256" key="1">
    <source>
        <dbReference type="SAM" id="Phobius"/>
    </source>
</evidence>
<keyword evidence="5" id="KW-1185">Reference proteome</keyword>
<dbReference type="EMBL" id="UZVY01000001">
    <property type="protein sequence ID" value="VDR42421.1"/>
    <property type="molecule type" value="Genomic_DNA"/>
</dbReference>
<dbReference type="NCBIfam" id="NF045993">
    <property type="entry name" value="MAG0130_MAG3770"/>
    <property type="match status" value="1"/>
</dbReference>
<dbReference type="Proteomes" id="UP000280036">
    <property type="component" value="Unassembled WGS sequence"/>
</dbReference>
<organism evidence="3 4">
    <name type="scientific">Mycoplasmopsis caviae</name>
    <dbReference type="NCBI Taxonomy" id="55603"/>
    <lineage>
        <taxon>Bacteria</taxon>
        <taxon>Bacillati</taxon>
        <taxon>Mycoplasmatota</taxon>
        <taxon>Mycoplasmoidales</taxon>
        <taxon>Metamycoplasmataceae</taxon>
        <taxon>Mycoplasmopsis</taxon>
    </lineage>
</organism>
<reference evidence="2" key="2">
    <citation type="submission" date="2022-07" db="EMBL/GenBank/DDBJ databases">
        <title>Complete genome of Mycoplasma caviae type strain G122.</title>
        <authorList>
            <person name="Spergser J."/>
        </authorList>
    </citation>
    <scope>NUCLEOTIDE SEQUENCE</scope>
    <source>
        <strain evidence="2">G122</strain>
    </source>
</reference>
<evidence type="ECO:0000313" key="5">
    <source>
        <dbReference type="Proteomes" id="UP001058569"/>
    </source>
</evidence>
<evidence type="ECO:0000313" key="2">
    <source>
        <dbReference type="EMBL" id="UUD34724.1"/>
    </source>
</evidence>
<dbReference type="OrthoDB" id="9976711at2"/>
<evidence type="ECO:0000313" key="4">
    <source>
        <dbReference type="Proteomes" id="UP000280036"/>
    </source>
</evidence>
<feature type="transmembrane region" description="Helical" evidence="1">
    <location>
        <begin position="58"/>
        <end position="84"/>
    </location>
</feature>
<reference evidence="3 4" key="1">
    <citation type="submission" date="2018-12" db="EMBL/GenBank/DDBJ databases">
        <authorList>
            <consortium name="Pathogen Informatics"/>
        </authorList>
    </citation>
    <scope>NUCLEOTIDE SEQUENCE [LARGE SCALE GENOMIC DNA]</scope>
    <source>
        <strain evidence="3 4">NCTC10126</strain>
    </source>
</reference>
<keyword evidence="1" id="KW-0812">Transmembrane</keyword>
<dbReference type="RefSeq" id="WP_126118606.1">
    <property type="nucleotide sequence ID" value="NZ_CP101806.1"/>
</dbReference>
<feature type="transmembrane region" description="Helical" evidence="1">
    <location>
        <begin position="29"/>
        <end position="52"/>
    </location>
</feature>
<keyword evidence="1" id="KW-1133">Transmembrane helix</keyword>
<evidence type="ECO:0000313" key="3">
    <source>
        <dbReference type="EMBL" id="VDR42421.1"/>
    </source>
</evidence>
<name>A0A3P8LBF6_9BACT</name>
<dbReference type="EMBL" id="CP101806">
    <property type="protein sequence ID" value="UUD34724.1"/>
    <property type="molecule type" value="Genomic_DNA"/>
</dbReference>
<protein>
    <submittedName>
        <fullName evidence="3">Uncharacterized protein</fullName>
    </submittedName>
</protein>
<dbReference type="AlphaFoldDB" id="A0A3P8LBF6"/>
<gene>
    <name evidence="3" type="ORF">NCTC10126_00944</name>
    <name evidence="2" type="ORF">NPA07_02780</name>
</gene>
<keyword evidence="1" id="KW-0472">Membrane</keyword>
<dbReference type="Proteomes" id="UP001058569">
    <property type="component" value="Chromosome"/>
</dbReference>
<sequence>MNNNLLDLNISRDKLEKWASYSTNKTLKILILFFVFLMIVSLLVPIVVMIIYNTKISIIINSIIIAFFIIFWFLLLAPICYLMITSFWTKRAIKQDDKVIFKGYKESNFWIKVQLYYANFGYKMITKKKLHFKKDEFKIFVNFFVNVKE</sequence>
<accession>A0A3P8LBF6</accession>